<name>A0ABV6VSJ7_9ACTN</name>
<evidence type="ECO:0000313" key="4">
    <source>
        <dbReference type="EMBL" id="MFC1416705.1"/>
    </source>
</evidence>
<dbReference type="EMBL" id="JBHFAB010000005">
    <property type="protein sequence ID" value="MFC1416705.1"/>
    <property type="molecule type" value="Genomic_DNA"/>
</dbReference>
<evidence type="ECO:0000256" key="1">
    <source>
        <dbReference type="ARBA" id="ARBA00010617"/>
    </source>
</evidence>
<keyword evidence="2" id="KW-0479">Metal-binding</keyword>
<keyword evidence="2" id="KW-0349">Heme</keyword>
<dbReference type="PANTHER" id="PTHR46696:SF6">
    <property type="entry name" value="P450, PUTATIVE (EUROFUNG)-RELATED"/>
    <property type="match status" value="1"/>
</dbReference>
<dbReference type="InterPro" id="IPR036396">
    <property type="entry name" value="Cyt_P450_sf"/>
</dbReference>
<comment type="caution">
    <text evidence="4">The sequence shown here is derived from an EMBL/GenBank/DDBJ whole genome shotgun (WGS) entry which is preliminary data.</text>
</comment>
<organism evidence="4 5">
    <name type="scientific">Streptacidiphilus cavernicola</name>
    <dbReference type="NCBI Taxonomy" id="3342716"/>
    <lineage>
        <taxon>Bacteria</taxon>
        <taxon>Bacillati</taxon>
        <taxon>Actinomycetota</taxon>
        <taxon>Actinomycetes</taxon>
        <taxon>Kitasatosporales</taxon>
        <taxon>Streptomycetaceae</taxon>
        <taxon>Streptacidiphilus</taxon>
    </lineage>
</organism>
<gene>
    <name evidence="4" type="ORF">ACEZDE_08625</name>
</gene>
<reference evidence="4 5" key="1">
    <citation type="submission" date="2024-09" db="EMBL/GenBank/DDBJ databases">
        <authorList>
            <person name="Lee S.D."/>
        </authorList>
    </citation>
    <scope>NUCLEOTIDE SEQUENCE [LARGE SCALE GENOMIC DNA]</scope>
    <source>
        <strain evidence="4 5">N8-3</strain>
    </source>
</reference>
<dbReference type="Gene3D" id="1.10.630.10">
    <property type="entry name" value="Cytochrome P450"/>
    <property type="match status" value="1"/>
</dbReference>
<comment type="similarity">
    <text evidence="1 2">Belongs to the cytochrome P450 family.</text>
</comment>
<dbReference type="Pfam" id="PF00067">
    <property type="entry name" value="p450"/>
    <property type="match status" value="2"/>
</dbReference>
<protein>
    <submittedName>
        <fullName evidence="4">Cytochrome P450</fullName>
    </submittedName>
</protein>
<evidence type="ECO:0000256" key="2">
    <source>
        <dbReference type="RuleBase" id="RU000461"/>
    </source>
</evidence>
<dbReference type="SUPFAM" id="SSF48264">
    <property type="entry name" value="Cytochrome P450"/>
    <property type="match status" value="1"/>
</dbReference>
<feature type="compositionally biased region" description="Pro residues" evidence="3">
    <location>
        <begin position="1"/>
        <end position="16"/>
    </location>
</feature>
<dbReference type="InterPro" id="IPR002397">
    <property type="entry name" value="Cyt_P450_B"/>
</dbReference>
<dbReference type="PANTHER" id="PTHR46696">
    <property type="entry name" value="P450, PUTATIVE (EUROFUNG)-RELATED"/>
    <property type="match status" value="1"/>
</dbReference>
<keyword evidence="2" id="KW-0408">Iron</keyword>
<feature type="region of interest" description="Disordered" evidence="3">
    <location>
        <begin position="65"/>
        <end position="89"/>
    </location>
</feature>
<sequence>MPEPSAPPDPSAPPRCPFGAEQPSFAAEQPSADPPLRQVRIDGGAQALHAVLHGDVVRVLVDPGFSRDLRRPGDPRKFPGLDVTGGGATLTGMDAPEHTRLRRLLQPAVGRVRTERWRPQVRAAACALADALAARPQPADLVSGYTRVLPTGVMARILGVEEPDRERFQADTRAFLSVTAASARERVMAVRRLLAHVDTLIATARRRPEQQSDGGDGDGVLGVLLAQRDDHGDPLDGAELRNAVFGLLVGGYQTTAATLGRGMLALLRDPEAYRALVRDPALIPGAVEEILRYAPPDDGGMLRRAVRPVDLPSGTVAEGSVVLPSMRAANRDAAVFADPDRFDITRAPNPHLTFGAGPHYCLGAAVARMQLHEGIAALLDRFPTLRLADPAAPVHYEDGLMVDTLTDLPVTWN</sequence>
<dbReference type="PROSITE" id="PS00086">
    <property type="entry name" value="CYTOCHROME_P450"/>
    <property type="match status" value="1"/>
</dbReference>
<evidence type="ECO:0000313" key="5">
    <source>
        <dbReference type="Proteomes" id="UP001592531"/>
    </source>
</evidence>
<feature type="region of interest" description="Disordered" evidence="3">
    <location>
        <begin position="1"/>
        <end position="35"/>
    </location>
</feature>
<dbReference type="PRINTS" id="PR00359">
    <property type="entry name" value="BP450"/>
</dbReference>
<keyword evidence="2" id="KW-0560">Oxidoreductase</keyword>
<keyword evidence="2" id="KW-0503">Monooxygenase</keyword>
<feature type="compositionally biased region" description="Basic and acidic residues" evidence="3">
    <location>
        <begin position="65"/>
        <end position="79"/>
    </location>
</feature>
<keyword evidence="5" id="KW-1185">Reference proteome</keyword>
<proteinExistence type="inferred from homology"/>
<accession>A0ABV6VSJ7</accession>
<dbReference type="RefSeq" id="WP_380534177.1">
    <property type="nucleotide sequence ID" value="NZ_JBHFAB010000005.1"/>
</dbReference>
<dbReference type="InterPro" id="IPR017972">
    <property type="entry name" value="Cyt_P450_CS"/>
</dbReference>
<evidence type="ECO:0000256" key="3">
    <source>
        <dbReference type="SAM" id="MobiDB-lite"/>
    </source>
</evidence>
<dbReference type="PRINTS" id="PR00385">
    <property type="entry name" value="P450"/>
</dbReference>
<dbReference type="InterPro" id="IPR001128">
    <property type="entry name" value="Cyt_P450"/>
</dbReference>
<dbReference type="Proteomes" id="UP001592531">
    <property type="component" value="Unassembled WGS sequence"/>
</dbReference>